<dbReference type="AlphaFoldDB" id="A0A0N9VCG7"/>
<accession>A0A0N9VCG7</accession>
<gene>
    <name evidence="1" type="ORF">AOY20_05010</name>
</gene>
<dbReference type="OrthoDB" id="6703710at2"/>
<organism evidence="1 2">
    <name type="scientific">Acinetobacter equi</name>
    <dbReference type="NCBI Taxonomy" id="1324350"/>
    <lineage>
        <taxon>Bacteria</taxon>
        <taxon>Pseudomonadati</taxon>
        <taxon>Pseudomonadota</taxon>
        <taxon>Gammaproteobacteria</taxon>
        <taxon>Moraxellales</taxon>
        <taxon>Moraxellaceae</taxon>
        <taxon>Acinetobacter</taxon>
    </lineage>
</organism>
<keyword evidence="2" id="KW-1185">Reference proteome</keyword>
<sequence length="75" mass="8727">MNNSLNYVKQIKNAKRGGYAPTVAKDVNKHRIQKALKLIEQWRQLANELKPQMQLDMAFTLEECAQDLDRILKSK</sequence>
<evidence type="ECO:0000313" key="1">
    <source>
        <dbReference type="EMBL" id="ALH94946.1"/>
    </source>
</evidence>
<dbReference type="Proteomes" id="UP000064939">
    <property type="component" value="Chromosome"/>
</dbReference>
<name>A0A0N9VCG7_9GAMM</name>
<proteinExistence type="predicted"/>
<evidence type="ECO:0000313" key="2">
    <source>
        <dbReference type="Proteomes" id="UP000064939"/>
    </source>
</evidence>
<reference evidence="1 2" key="1">
    <citation type="journal article" date="2015" name="Int. J. Syst. Evol. Microbiol.">
        <title>Acinetobacter equi sp. nov. isolated from horse faeces.</title>
        <authorList>
            <person name="Poppel M.T."/>
            <person name="Skiebe E."/>
            <person name="Laue M."/>
            <person name="Bergmann H."/>
            <person name="Ebersberger I."/>
            <person name="Garn T."/>
            <person name="Fruth A."/>
            <person name="Baumgardt S."/>
            <person name="Busse H.J."/>
            <person name="Wilharm G."/>
        </authorList>
    </citation>
    <scope>NUCLEOTIDE SEQUENCE [LARGE SCALE GENOMIC DNA]</scope>
    <source>
        <strain evidence="1 2">114</strain>
    </source>
</reference>
<dbReference type="EMBL" id="CP012808">
    <property type="protein sequence ID" value="ALH94946.1"/>
    <property type="molecule type" value="Genomic_DNA"/>
</dbReference>
<protein>
    <submittedName>
        <fullName evidence="1">Uncharacterized protein</fullName>
    </submittedName>
</protein>
<dbReference type="RefSeq" id="WP_054580845.1">
    <property type="nucleotide sequence ID" value="NZ_CP012808.1"/>
</dbReference>
<dbReference type="KEGG" id="aei:AOY20_05010"/>